<dbReference type="Pfam" id="PF00226">
    <property type="entry name" value="DnaJ"/>
    <property type="match status" value="1"/>
</dbReference>
<keyword evidence="9" id="KW-1185">Reference proteome</keyword>
<organism evidence="8 9">
    <name type="scientific">Choanephora cucurbitarum</name>
    <dbReference type="NCBI Taxonomy" id="101091"/>
    <lineage>
        <taxon>Eukaryota</taxon>
        <taxon>Fungi</taxon>
        <taxon>Fungi incertae sedis</taxon>
        <taxon>Mucoromycota</taxon>
        <taxon>Mucoromycotina</taxon>
        <taxon>Mucoromycetes</taxon>
        <taxon>Mucorales</taxon>
        <taxon>Mucorineae</taxon>
        <taxon>Choanephoraceae</taxon>
        <taxon>Choanephoroideae</taxon>
        <taxon>Choanephora</taxon>
    </lineage>
</organism>
<dbReference type="AlphaFoldDB" id="A0A1C7N6K2"/>
<comment type="subcellular location">
    <subcellularLocation>
        <location evidence="2">Cytoplasm</location>
    </subcellularLocation>
    <subcellularLocation>
        <location evidence="1">Nucleus</location>
    </subcellularLocation>
</comment>
<evidence type="ECO:0000256" key="4">
    <source>
        <dbReference type="ARBA" id="ARBA00023186"/>
    </source>
</evidence>
<dbReference type="PANTHER" id="PTHR44313">
    <property type="entry name" value="DNAJ HOMOLOG SUBFAMILY C MEMBER 17"/>
    <property type="match status" value="1"/>
</dbReference>
<dbReference type="Gene3D" id="3.30.70.330">
    <property type="match status" value="1"/>
</dbReference>
<evidence type="ECO:0000256" key="2">
    <source>
        <dbReference type="ARBA" id="ARBA00004496"/>
    </source>
</evidence>
<feature type="region of interest" description="Disordered" evidence="6">
    <location>
        <begin position="127"/>
        <end position="148"/>
    </location>
</feature>
<gene>
    <name evidence="8" type="primary">Dnajc17</name>
    <name evidence="8" type="ORF">A0J61_07720</name>
</gene>
<sequence length="325" mass="37721">METEVDYYELLGLEITASADDIKKAYRKRALKVHPDKNPSPDAAVLFHNLTQAQDLLLNPTKRSEYDQRHRARQERTKKKKEMDSKRREAQDELERREREAKRVKTDQNQAKAQYEAELARLREEGAKRRQEDWVTEPKETETELPPETERDCALKFKWSSKHRLTENELHELLSTVANVDTVAFSQKKKRSALAIFKTVVDAYTVITKKDSHPSLSKFDLIDWAAKKPPPLVEKMMREEEIRKQARAALFAVDNRSSRPRSDKPLFSSGTDTSFKAFHLPALKNTTTSKLSDNDYESLTLMKMRQAEKNRLIMIGQMKQESASN</sequence>
<proteinExistence type="predicted"/>
<name>A0A1C7N6K2_9FUNG</name>
<evidence type="ECO:0000256" key="1">
    <source>
        <dbReference type="ARBA" id="ARBA00004123"/>
    </source>
</evidence>
<evidence type="ECO:0000313" key="8">
    <source>
        <dbReference type="EMBL" id="OBZ84229.1"/>
    </source>
</evidence>
<dbReference type="GO" id="GO:0005737">
    <property type="term" value="C:cytoplasm"/>
    <property type="evidence" value="ECO:0007669"/>
    <property type="project" value="UniProtKB-SubCell"/>
</dbReference>
<dbReference type="CDD" id="cd06257">
    <property type="entry name" value="DnaJ"/>
    <property type="match status" value="1"/>
</dbReference>
<evidence type="ECO:0000256" key="3">
    <source>
        <dbReference type="ARBA" id="ARBA00022490"/>
    </source>
</evidence>
<dbReference type="InterPro" id="IPR001623">
    <property type="entry name" value="DnaJ_domain"/>
</dbReference>
<dbReference type="GO" id="GO:0000390">
    <property type="term" value="P:spliceosomal complex disassembly"/>
    <property type="evidence" value="ECO:0007669"/>
    <property type="project" value="TreeGrafter"/>
</dbReference>
<dbReference type="PRINTS" id="PR00625">
    <property type="entry name" value="JDOMAIN"/>
</dbReference>
<dbReference type="GO" id="GO:0005681">
    <property type="term" value="C:spliceosomal complex"/>
    <property type="evidence" value="ECO:0007669"/>
    <property type="project" value="TreeGrafter"/>
</dbReference>
<dbReference type="PROSITE" id="PS50076">
    <property type="entry name" value="DNAJ_2"/>
    <property type="match status" value="1"/>
</dbReference>
<keyword evidence="5" id="KW-0539">Nucleus</keyword>
<dbReference type="EMBL" id="LUGH01000538">
    <property type="protein sequence ID" value="OBZ84229.1"/>
    <property type="molecule type" value="Genomic_DNA"/>
</dbReference>
<feature type="region of interest" description="Disordered" evidence="6">
    <location>
        <begin position="56"/>
        <end position="112"/>
    </location>
</feature>
<protein>
    <submittedName>
        <fullName evidence="8">DnaJ subfamily C member 17</fullName>
    </submittedName>
</protein>
<feature type="compositionally biased region" description="Basic and acidic residues" evidence="6">
    <location>
        <begin position="81"/>
        <end position="106"/>
    </location>
</feature>
<dbReference type="InterPro" id="IPR036869">
    <property type="entry name" value="J_dom_sf"/>
</dbReference>
<accession>A0A1C7N6K2</accession>
<keyword evidence="4" id="KW-0143">Chaperone</keyword>
<feature type="compositionally biased region" description="Basic residues" evidence="6">
    <location>
        <begin position="70"/>
        <end position="80"/>
    </location>
</feature>
<evidence type="ECO:0000259" key="7">
    <source>
        <dbReference type="PROSITE" id="PS50076"/>
    </source>
</evidence>
<reference evidence="8 9" key="1">
    <citation type="submission" date="2016-03" db="EMBL/GenBank/DDBJ databases">
        <title>Choanephora cucurbitarum.</title>
        <authorList>
            <person name="Min B."/>
            <person name="Park H."/>
            <person name="Park J.-H."/>
            <person name="Shin H.-D."/>
            <person name="Choi I.-G."/>
        </authorList>
    </citation>
    <scope>NUCLEOTIDE SEQUENCE [LARGE SCALE GENOMIC DNA]</scope>
    <source>
        <strain evidence="8 9">KUS-F28377</strain>
    </source>
</reference>
<dbReference type="Gene3D" id="1.10.287.110">
    <property type="entry name" value="DnaJ domain"/>
    <property type="match status" value="1"/>
</dbReference>
<comment type="caution">
    <text evidence="8">The sequence shown here is derived from an EMBL/GenBank/DDBJ whole genome shotgun (WGS) entry which is preliminary data.</text>
</comment>
<evidence type="ECO:0000313" key="9">
    <source>
        <dbReference type="Proteomes" id="UP000093000"/>
    </source>
</evidence>
<dbReference type="InParanoid" id="A0A1C7N6K2"/>
<dbReference type="SUPFAM" id="SSF46565">
    <property type="entry name" value="Chaperone J-domain"/>
    <property type="match status" value="1"/>
</dbReference>
<dbReference type="STRING" id="101091.A0A1C7N6K2"/>
<evidence type="ECO:0000256" key="6">
    <source>
        <dbReference type="SAM" id="MobiDB-lite"/>
    </source>
</evidence>
<dbReference type="Proteomes" id="UP000093000">
    <property type="component" value="Unassembled WGS sequence"/>
</dbReference>
<dbReference type="OrthoDB" id="376357at2759"/>
<dbReference type="PANTHER" id="PTHR44313:SF1">
    <property type="entry name" value="DNAJ HOMOLOG SUBFAMILY C MEMBER 17"/>
    <property type="match status" value="1"/>
</dbReference>
<keyword evidence="3" id="KW-0963">Cytoplasm</keyword>
<evidence type="ECO:0000256" key="5">
    <source>
        <dbReference type="ARBA" id="ARBA00023242"/>
    </source>
</evidence>
<dbReference type="FunCoup" id="A0A1C7N6K2">
    <property type="interactions" value="403"/>
</dbReference>
<dbReference type="InterPro" id="IPR052094">
    <property type="entry name" value="Pre-mRNA-splicing_ERAD"/>
</dbReference>
<feature type="domain" description="J" evidence="7">
    <location>
        <begin position="6"/>
        <end position="70"/>
    </location>
</feature>
<dbReference type="InterPro" id="IPR012677">
    <property type="entry name" value="Nucleotide-bd_a/b_plait_sf"/>
</dbReference>
<dbReference type="SMART" id="SM00271">
    <property type="entry name" value="DnaJ"/>
    <property type="match status" value="1"/>
</dbReference>